<keyword evidence="3" id="KW-1185">Reference proteome</keyword>
<accession>A0ABR3JD04</accession>
<reference evidence="3" key="1">
    <citation type="submission" date="2024-06" db="EMBL/GenBank/DDBJ databases">
        <title>Multi-omics analyses provide insights into the biosynthesis of the anticancer antibiotic pleurotin in Hohenbuehelia grisea.</title>
        <authorList>
            <person name="Weaver J.A."/>
            <person name="Alberti F."/>
        </authorList>
    </citation>
    <scope>NUCLEOTIDE SEQUENCE [LARGE SCALE GENOMIC DNA]</scope>
    <source>
        <strain evidence="3">T-177</strain>
    </source>
</reference>
<sequence>MTATYSPFFASGLLATSYLATDALSGTGHQPGTPAVERPSMSRSASSSSSFTLMTPPSLSRTPSSSEVPRQRRRRSSFSTATSMTALASIKQSPARDATSAAVRYANNNPCSIAPPLLRSRSGTVSFSRMVEMTNTPCSRLIPETLVVTSEQSKRPKTPLRRSTVSSPSASSPRFKRERRASPNPPPDAPLPPVPSLPSN</sequence>
<dbReference type="Proteomes" id="UP001556367">
    <property type="component" value="Unassembled WGS sequence"/>
</dbReference>
<gene>
    <name evidence="2" type="ORF">HGRIS_004784</name>
</gene>
<name>A0ABR3JD04_9AGAR</name>
<feature type="region of interest" description="Disordered" evidence="1">
    <location>
        <begin position="145"/>
        <end position="200"/>
    </location>
</feature>
<protein>
    <submittedName>
        <fullName evidence="2">Uncharacterized protein</fullName>
    </submittedName>
</protein>
<feature type="region of interest" description="Disordered" evidence="1">
    <location>
        <begin position="23"/>
        <end position="83"/>
    </location>
</feature>
<feature type="compositionally biased region" description="Low complexity" evidence="1">
    <location>
        <begin position="161"/>
        <end position="173"/>
    </location>
</feature>
<feature type="compositionally biased region" description="Low complexity" evidence="1">
    <location>
        <begin position="38"/>
        <end position="68"/>
    </location>
</feature>
<proteinExistence type="predicted"/>
<evidence type="ECO:0000313" key="2">
    <source>
        <dbReference type="EMBL" id="KAL0953564.1"/>
    </source>
</evidence>
<feature type="compositionally biased region" description="Pro residues" evidence="1">
    <location>
        <begin position="183"/>
        <end position="200"/>
    </location>
</feature>
<dbReference type="EMBL" id="JASNQZ010000008">
    <property type="protein sequence ID" value="KAL0953564.1"/>
    <property type="molecule type" value="Genomic_DNA"/>
</dbReference>
<organism evidence="2 3">
    <name type="scientific">Hohenbuehelia grisea</name>
    <dbReference type="NCBI Taxonomy" id="104357"/>
    <lineage>
        <taxon>Eukaryota</taxon>
        <taxon>Fungi</taxon>
        <taxon>Dikarya</taxon>
        <taxon>Basidiomycota</taxon>
        <taxon>Agaricomycotina</taxon>
        <taxon>Agaricomycetes</taxon>
        <taxon>Agaricomycetidae</taxon>
        <taxon>Agaricales</taxon>
        <taxon>Pleurotineae</taxon>
        <taxon>Pleurotaceae</taxon>
        <taxon>Hohenbuehelia</taxon>
    </lineage>
</organism>
<evidence type="ECO:0000256" key="1">
    <source>
        <dbReference type="SAM" id="MobiDB-lite"/>
    </source>
</evidence>
<evidence type="ECO:0000313" key="3">
    <source>
        <dbReference type="Proteomes" id="UP001556367"/>
    </source>
</evidence>
<comment type="caution">
    <text evidence="2">The sequence shown here is derived from an EMBL/GenBank/DDBJ whole genome shotgun (WGS) entry which is preliminary data.</text>
</comment>